<dbReference type="AlphaFoldDB" id="X1TYG4"/>
<name>X1TYG4_9ZZZZ</name>
<dbReference type="InterPro" id="IPR000595">
    <property type="entry name" value="cNMP-bd_dom"/>
</dbReference>
<proteinExistence type="predicted"/>
<dbReference type="SUPFAM" id="SSF51206">
    <property type="entry name" value="cAMP-binding domain-like"/>
    <property type="match status" value="1"/>
</dbReference>
<reference evidence="2" key="1">
    <citation type="journal article" date="2014" name="Front. Microbiol.">
        <title>High frequency of phylogenetically diverse reductive dehalogenase-homologous genes in deep subseafloor sedimentary metagenomes.</title>
        <authorList>
            <person name="Kawai M."/>
            <person name="Futagami T."/>
            <person name="Toyoda A."/>
            <person name="Takaki Y."/>
            <person name="Nishi S."/>
            <person name="Hori S."/>
            <person name="Arai W."/>
            <person name="Tsubouchi T."/>
            <person name="Morono Y."/>
            <person name="Uchiyama I."/>
            <person name="Ito T."/>
            <person name="Fujiyama A."/>
            <person name="Inagaki F."/>
            <person name="Takami H."/>
        </authorList>
    </citation>
    <scope>NUCLEOTIDE SEQUENCE</scope>
    <source>
        <strain evidence="2">Expedition CK06-06</strain>
    </source>
</reference>
<feature type="non-terminal residue" evidence="2">
    <location>
        <position position="1"/>
    </location>
</feature>
<dbReference type="EMBL" id="BARW01018222">
    <property type="protein sequence ID" value="GAI96411.1"/>
    <property type="molecule type" value="Genomic_DNA"/>
</dbReference>
<dbReference type="InterPro" id="IPR018490">
    <property type="entry name" value="cNMP-bd_dom_sf"/>
</dbReference>
<sequence length="278" mass="31572">CQVEISKMLGDQKTILAKLGAGAIFGEMAILDNQPRSATATAVTNAVLLEISREMFRKRLEEVPKWLQTFFQIIVERLRVATRNQSILLARGAGRQVVNLLAMSARQEQPDSQGKIILPWNELVSSIAFFIGLNEERVNDTVNKLVTSHLGKSDRREGIGRVFIIESPDKLYQFADYCRERYTVETGHAKELSEEFSFKDKQEKELLQVLEEIIKEQDAIEDFPAATLEKRLQTRFKNPMKVYEHAIGSFGQSGLLDSFHPEGSEPAYRVNNRGLLEE</sequence>
<dbReference type="CDD" id="cd00038">
    <property type="entry name" value="CAP_ED"/>
    <property type="match status" value="1"/>
</dbReference>
<dbReference type="Gene3D" id="2.60.120.10">
    <property type="entry name" value="Jelly Rolls"/>
    <property type="match status" value="1"/>
</dbReference>
<feature type="non-terminal residue" evidence="2">
    <location>
        <position position="278"/>
    </location>
</feature>
<gene>
    <name evidence="2" type="ORF">S12H4_31248</name>
</gene>
<dbReference type="InterPro" id="IPR018488">
    <property type="entry name" value="cNMP-bd_CS"/>
</dbReference>
<evidence type="ECO:0000259" key="1">
    <source>
        <dbReference type="PROSITE" id="PS50042"/>
    </source>
</evidence>
<accession>X1TYG4</accession>
<organism evidence="2">
    <name type="scientific">marine sediment metagenome</name>
    <dbReference type="NCBI Taxonomy" id="412755"/>
    <lineage>
        <taxon>unclassified sequences</taxon>
        <taxon>metagenomes</taxon>
        <taxon>ecological metagenomes</taxon>
    </lineage>
</organism>
<dbReference type="InterPro" id="IPR014710">
    <property type="entry name" value="RmlC-like_jellyroll"/>
</dbReference>
<protein>
    <recommendedName>
        <fullName evidence="1">Cyclic nucleotide-binding domain-containing protein</fullName>
    </recommendedName>
</protein>
<dbReference type="PROSITE" id="PS50042">
    <property type="entry name" value="CNMP_BINDING_3"/>
    <property type="match status" value="1"/>
</dbReference>
<dbReference type="PROSITE" id="PS00889">
    <property type="entry name" value="CNMP_BINDING_2"/>
    <property type="match status" value="1"/>
</dbReference>
<comment type="caution">
    <text evidence="2">The sequence shown here is derived from an EMBL/GenBank/DDBJ whole genome shotgun (WGS) entry which is preliminary data.</text>
</comment>
<dbReference type="Pfam" id="PF00027">
    <property type="entry name" value="cNMP_binding"/>
    <property type="match status" value="1"/>
</dbReference>
<feature type="domain" description="Cyclic nucleotide-binding" evidence="1">
    <location>
        <begin position="1"/>
        <end position="77"/>
    </location>
</feature>
<evidence type="ECO:0000313" key="2">
    <source>
        <dbReference type="EMBL" id="GAI96411.1"/>
    </source>
</evidence>